<dbReference type="InterPro" id="IPR029060">
    <property type="entry name" value="PIN-like_dom_sf"/>
</dbReference>
<name>A0A2G5I127_CERBT</name>
<dbReference type="InterPro" id="IPR039436">
    <property type="entry name" value="Asteroid_dom"/>
</dbReference>
<dbReference type="InterPro" id="IPR026832">
    <property type="entry name" value="Asteroid"/>
</dbReference>
<evidence type="ECO:0000313" key="7">
    <source>
        <dbReference type="Proteomes" id="UP001302367"/>
    </source>
</evidence>
<protein>
    <recommendedName>
        <fullName evidence="3">Asteroid domain-containing protein</fullName>
    </recommendedName>
</protein>
<dbReference type="Pfam" id="PF12813">
    <property type="entry name" value="XPG_I_2"/>
    <property type="match status" value="1"/>
</dbReference>
<feature type="domain" description="Asteroid" evidence="3">
    <location>
        <begin position="150"/>
        <end position="400"/>
    </location>
</feature>
<keyword evidence="7" id="KW-1185">Reference proteome</keyword>
<evidence type="ECO:0000313" key="6">
    <source>
        <dbReference type="Proteomes" id="UP000230605"/>
    </source>
</evidence>
<dbReference type="PANTHER" id="PTHR15665">
    <property type="entry name" value="ASTEROID PROTEIN"/>
    <property type="match status" value="1"/>
</dbReference>
<proteinExistence type="inferred from homology"/>
<dbReference type="Gene3D" id="3.40.50.1010">
    <property type="entry name" value="5'-nuclease"/>
    <property type="match status" value="1"/>
</dbReference>
<sequence>MGIQRFGLRMRDYATKTTLGTITKSSSSAGQQQQTPPQKNIAIIDGPGLTHYIYYNLCDSSSSSSSTTTTSSAITYDSCAKATIAWLDKLIEYGFKIDSIFFDGALPAAKKDVRIDRLQNYIARLQAFKQSSGTSLSSLSGSAKKSLPPPPFLVFAVVEELVRSTQYANLTYVVPGEADPYCVAAAQAIPEDDDSKITIFSDDADLIVYEACKRTRVVPFRDLSEAEVGGMMVLQGDEYRPTEIIERRKSLSGSSLIKPAFFMSIDYYCSLEKASRLSTGADLDDRDEFKAFARQFETVEEVQMLARVRQDPDLKKALTARDSRISELFHQAKSHARGETTGPIRAYLPFVMDDPTRATALGVGLDIRLLGYSILLQSQQDTNVQEYRRSGARISATLLDLLTGDELASATSRLATSVSSTLEETALELRLRRDDAWRYLILQHVVAHFRSEGVSMPTADEAVHIVLNREPRKWQVLHLAAQYQAAYYSFRMLQQLLADVATSDGAQATLRRHLQSLPRIAVFFNDGEGSDRRHEQQMWREALRVLFLSFVEEEHEDQGDRKQAKSRKRAKKAHQKQADGAGLAKNPFAMLVD</sequence>
<evidence type="ECO:0000313" key="5">
    <source>
        <dbReference type="EMBL" id="WPA98872.1"/>
    </source>
</evidence>
<feature type="compositionally biased region" description="Basic residues" evidence="2">
    <location>
        <begin position="564"/>
        <end position="575"/>
    </location>
</feature>
<comment type="similarity">
    <text evidence="1">Belongs to the asteroid family.</text>
</comment>
<feature type="region of interest" description="Disordered" evidence="2">
    <location>
        <begin position="557"/>
        <end position="593"/>
    </location>
</feature>
<dbReference type="EMBL" id="LKMD01000102">
    <property type="protein sequence ID" value="PIA98451.1"/>
    <property type="molecule type" value="Genomic_DNA"/>
</dbReference>
<dbReference type="PANTHER" id="PTHR15665:SF1">
    <property type="entry name" value="PROTEIN ASTEROID HOMOLOG 1"/>
    <property type="match status" value="1"/>
</dbReference>
<evidence type="ECO:0000259" key="3">
    <source>
        <dbReference type="Pfam" id="PF12813"/>
    </source>
</evidence>
<dbReference type="AlphaFoldDB" id="A0A2G5I127"/>
<evidence type="ECO:0000256" key="1">
    <source>
        <dbReference type="ARBA" id="ARBA00007398"/>
    </source>
</evidence>
<gene>
    <name evidence="4" type="ORF">CB0940_06254</name>
    <name evidence="5" type="ORF">RHO25_003485</name>
</gene>
<reference evidence="5 7" key="2">
    <citation type="submission" date="2023-09" db="EMBL/GenBank/DDBJ databases">
        <title>Complete-Gapless Cercospora beticola genome.</title>
        <authorList>
            <person name="Wyatt N.A."/>
            <person name="Spanner R.E."/>
            <person name="Bolton M.D."/>
        </authorList>
    </citation>
    <scope>NUCLEOTIDE SEQUENCE [LARGE SCALE GENOMIC DNA]</scope>
    <source>
        <strain evidence="5">Cb09-40</strain>
    </source>
</reference>
<evidence type="ECO:0000256" key="2">
    <source>
        <dbReference type="SAM" id="MobiDB-lite"/>
    </source>
</evidence>
<evidence type="ECO:0000313" key="4">
    <source>
        <dbReference type="EMBL" id="PIA98451.1"/>
    </source>
</evidence>
<accession>A0A2G5I127</accession>
<dbReference type="SUPFAM" id="SSF88723">
    <property type="entry name" value="PIN domain-like"/>
    <property type="match status" value="1"/>
</dbReference>
<dbReference type="Proteomes" id="UP001302367">
    <property type="component" value="Chromosome 2"/>
</dbReference>
<dbReference type="EMBL" id="CP134185">
    <property type="protein sequence ID" value="WPA98872.1"/>
    <property type="molecule type" value="Genomic_DNA"/>
</dbReference>
<reference evidence="4 6" key="1">
    <citation type="submission" date="2015-10" db="EMBL/GenBank/DDBJ databases">
        <title>The cercosporin biosynthetic gene cluster was horizontally transferred to several fungal lineages and shown to be expanded in Cercospora beticola based on microsynteny with recipient genomes.</title>
        <authorList>
            <person name="De Jonge R."/>
            <person name="Ebert M.K."/>
            <person name="Suttle J.C."/>
            <person name="Jurick Ii W.M."/>
            <person name="Secor G.A."/>
            <person name="Thomma B.P."/>
            <person name="Van De Peer Y."/>
            <person name="Bolton M.D."/>
        </authorList>
    </citation>
    <scope>NUCLEOTIDE SEQUENCE [LARGE SCALE GENOMIC DNA]</scope>
    <source>
        <strain evidence="4 6">09-40</strain>
    </source>
</reference>
<organism evidence="4 6">
    <name type="scientific">Cercospora beticola</name>
    <name type="common">Sugarbeet leaf spot fungus</name>
    <dbReference type="NCBI Taxonomy" id="122368"/>
    <lineage>
        <taxon>Eukaryota</taxon>
        <taxon>Fungi</taxon>
        <taxon>Dikarya</taxon>
        <taxon>Ascomycota</taxon>
        <taxon>Pezizomycotina</taxon>
        <taxon>Dothideomycetes</taxon>
        <taxon>Dothideomycetidae</taxon>
        <taxon>Mycosphaerellales</taxon>
        <taxon>Mycosphaerellaceae</taxon>
        <taxon>Cercospora</taxon>
    </lineage>
</organism>
<dbReference type="OrthoDB" id="5297549at2759"/>
<dbReference type="Proteomes" id="UP000230605">
    <property type="component" value="Chromosome 2"/>
</dbReference>